<proteinExistence type="predicted"/>
<name>A0A2U1NXW5_ARTAN</name>
<dbReference type="Proteomes" id="UP000245207">
    <property type="component" value="Unassembled WGS sequence"/>
</dbReference>
<dbReference type="InterPro" id="IPR012881">
    <property type="entry name" value="DUF1685"/>
</dbReference>
<accession>A0A2U1NXW5</accession>
<evidence type="ECO:0000313" key="1">
    <source>
        <dbReference type="EMBL" id="PWA78363.1"/>
    </source>
</evidence>
<evidence type="ECO:0000313" key="2">
    <source>
        <dbReference type="Proteomes" id="UP000245207"/>
    </source>
</evidence>
<comment type="caution">
    <text evidence="1">The sequence shown here is derived from an EMBL/GenBank/DDBJ whole genome shotgun (WGS) entry which is preliminary data.</text>
</comment>
<reference evidence="1 2" key="1">
    <citation type="journal article" date="2018" name="Mol. Plant">
        <title>The genome of Artemisia annua provides insight into the evolution of Asteraceae family and artemisinin biosynthesis.</title>
        <authorList>
            <person name="Shen Q."/>
            <person name="Zhang L."/>
            <person name="Liao Z."/>
            <person name="Wang S."/>
            <person name="Yan T."/>
            <person name="Shi P."/>
            <person name="Liu M."/>
            <person name="Fu X."/>
            <person name="Pan Q."/>
            <person name="Wang Y."/>
            <person name="Lv Z."/>
            <person name="Lu X."/>
            <person name="Zhang F."/>
            <person name="Jiang W."/>
            <person name="Ma Y."/>
            <person name="Chen M."/>
            <person name="Hao X."/>
            <person name="Li L."/>
            <person name="Tang Y."/>
            <person name="Lv G."/>
            <person name="Zhou Y."/>
            <person name="Sun X."/>
            <person name="Brodelius P.E."/>
            <person name="Rose J.K.C."/>
            <person name="Tang K."/>
        </authorList>
    </citation>
    <scope>NUCLEOTIDE SEQUENCE [LARGE SCALE GENOMIC DNA]</scope>
    <source>
        <strain evidence="2">cv. Huhao1</strain>
        <tissue evidence="1">Leaf</tissue>
    </source>
</reference>
<dbReference type="OrthoDB" id="641808at2759"/>
<dbReference type="Pfam" id="PF07939">
    <property type="entry name" value="DUF1685"/>
    <property type="match status" value="1"/>
</dbReference>
<keyword evidence="2" id="KW-1185">Reference proteome</keyword>
<dbReference type="EMBL" id="PKPP01001998">
    <property type="protein sequence ID" value="PWA78363.1"/>
    <property type="molecule type" value="Genomic_DNA"/>
</dbReference>
<gene>
    <name evidence="1" type="ORF">CTI12_AA212910</name>
</gene>
<dbReference type="AlphaFoldDB" id="A0A2U1NXW5"/>
<dbReference type="STRING" id="35608.A0A2U1NXW5"/>
<sequence>MAEATQILPKTRSWSPDYNRNKEWERLKIKQRRRFVHRSTSHDLTSGYDVTDEDIKELTACFELGFGFNTNSELDPKLKQAFPALELYAAVNQQISKRDLSRSSSMGSDSNSNKYLRLIANTNEDSKNVKLRLKKWAQVVACSVREASKQPKMIKVVE</sequence>
<dbReference type="PANTHER" id="PTHR31865">
    <property type="entry name" value="OSJNBA0071G03.3 PROTEIN"/>
    <property type="match status" value="1"/>
</dbReference>
<dbReference type="PANTHER" id="PTHR31865:SF70">
    <property type="match status" value="1"/>
</dbReference>
<protein>
    <submittedName>
        <fullName evidence="1">Uncharacterized protein</fullName>
    </submittedName>
</protein>
<organism evidence="1 2">
    <name type="scientific">Artemisia annua</name>
    <name type="common">Sweet wormwood</name>
    <dbReference type="NCBI Taxonomy" id="35608"/>
    <lineage>
        <taxon>Eukaryota</taxon>
        <taxon>Viridiplantae</taxon>
        <taxon>Streptophyta</taxon>
        <taxon>Embryophyta</taxon>
        <taxon>Tracheophyta</taxon>
        <taxon>Spermatophyta</taxon>
        <taxon>Magnoliopsida</taxon>
        <taxon>eudicotyledons</taxon>
        <taxon>Gunneridae</taxon>
        <taxon>Pentapetalae</taxon>
        <taxon>asterids</taxon>
        <taxon>campanulids</taxon>
        <taxon>Asterales</taxon>
        <taxon>Asteraceae</taxon>
        <taxon>Asteroideae</taxon>
        <taxon>Anthemideae</taxon>
        <taxon>Artemisiinae</taxon>
        <taxon>Artemisia</taxon>
    </lineage>
</organism>